<sequence length="211" mass="22404">MTGPRGPIGTRAESGREDVVLLGRRQIAHACDQIVPTVEFLREPIGQWGGLRGGARLSVAQRAYLGGHALAILDTVLIDLAAVRERMATALAAPPGPLPDPGADPWPPRDLPEPAWYVARTYDRTAAALRYISISLDQWAARTPDDYDEAARTSAGVRALDYLDAYITGFAPVRAALAADLAGPDLAIALGLDDIPVTLHPMPTTPGEPTS</sequence>
<dbReference type="Proteomes" id="UP000294856">
    <property type="component" value="Unassembled WGS sequence"/>
</dbReference>
<proteinExistence type="predicted"/>
<gene>
    <name evidence="1" type="ORF">DFR71_6300</name>
</gene>
<name>A0A4R1F6S4_9NOCA</name>
<dbReference type="EMBL" id="SMFR01000008">
    <property type="protein sequence ID" value="TCJ90007.1"/>
    <property type="molecule type" value="Genomic_DNA"/>
</dbReference>
<comment type="caution">
    <text evidence="1">The sequence shown here is derived from an EMBL/GenBank/DDBJ whole genome shotgun (WGS) entry which is preliminary data.</text>
</comment>
<evidence type="ECO:0000313" key="2">
    <source>
        <dbReference type="Proteomes" id="UP000294856"/>
    </source>
</evidence>
<evidence type="ECO:0000313" key="1">
    <source>
        <dbReference type="EMBL" id="TCJ90007.1"/>
    </source>
</evidence>
<dbReference type="STRING" id="1210063.GCA_001612665_05728"/>
<reference evidence="1 2" key="1">
    <citation type="submission" date="2019-03" db="EMBL/GenBank/DDBJ databases">
        <title>Genomic Encyclopedia of Type Strains, Phase IV (KMG-IV): sequencing the most valuable type-strain genomes for metagenomic binning, comparative biology and taxonomic classification.</title>
        <authorList>
            <person name="Goeker M."/>
        </authorList>
    </citation>
    <scope>NUCLEOTIDE SEQUENCE [LARGE SCALE GENOMIC DNA]</scope>
    <source>
        <strain evidence="1 2">DSM 44684</strain>
    </source>
</reference>
<accession>A0A4R1F6S4</accession>
<dbReference type="AlphaFoldDB" id="A0A4R1F6S4"/>
<protein>
    <submittedName>
        <fullName evidence="1">Uncharacterized protein</fullName>
    </submittedName>
</protein>
<organism evidence="1 2">
    <name type="scientific">Nocardia alba</name>
    <dbReference type="NCBI Taxonomy" id="225051"/>
    <lineage>
        <taxon>Bacteria</taxon>
        <taxon>Bacillati</taxon>
        <taxon>Actinomycetota</taxon>
        <taxon>Actinomycetes</taxon>
        <taxon>Mycobacteriales</taxon>
        <taxon>Nocardiaceae</taxon>
        <taxon>Nocardia</taxon>
    </lineage>
</organism>
<keyword evidence="2" id="KW-1185">Reference proteome</keyword>